<proteinExistence type="predicted"/>
<comment type="caution">
    <text evidence="2">The sequence shown here is derived from an EMBL/GenBank/DDBJ whole genome shotgun (WGS) entry which is preliminary data.</text>
</comment>
<protein>
    <recommendedName>
        <fullName evidence="4">Allergen Asp f 4</fullName>
    </recommendedName>
</protein>
<feature type="chain" id="PRO_5042183688" description="Allergen Asp f 4" evidence="1">
    <location>
        <begin position="18"/>
        <end position="305"/>
    </location>
</feature>
<dbReference type="AlphaFoldDB" id="A0AAE0U7D9"/>
<dbReference type="PANTHER" id="PTHR42039:SF1">
    <property type="entry name" value="PUTATIVE (AFU_ORTHOLOGUE AFUA_3G02940)-RELATED"/>
    <property type="match status" value="1"/>
</dbReference>
<dbReference type="Proteomes" id="UP001285441">
    <property type="component" value="Unassembled WGS sequence"/>
</dbReference>
<evidence type="ECO:0000313" key="2">
    <source>
        <dbReference type="EMBL" id="KAK3393310.1"/>
    </source>
</evidence>
<gene>
    <name evidence="2" type="ORF">B0H63DRAFT_15416</name>
</gene>
<dbReference type="GO" id="GO:0019863">
    <property type="term" value="F:IgE binding"/>
    <property type="evidence" value="ECO:0007669"/>
    <property type="project" value="InterPro"/>
</dbReference>
<dbReference type="InterPro" id="IPR038903">
    <property type="entry name" value="Allergen_Asp_f_4"/>
</dbReference>
<sequence length="305" mass="31321">MQLSTFLFLAGTIAVSAHPSGHAHLHRAAHTKRDEPVFVKAIHKPIEVPTVAAASVAAPSSSVAAAPKAAPSAPVAAANAASKPSSSSGEAKRIPFCSEGGGSKVKRVTEAQVKYVGNIGMKNGCAWNSNMMLVDNTAAKFYDYVQTYTNVAGTSYEVICSNKMGPTGENTGSFKVASQTPLTFTLAPGETKTIVTEANTQGVCAFAPGSVPTTPYGQYAGNWIEFDTANQSNGGWSGADVSALVTQHYDMDVPGGSVCGHGTCSTIYPGGRGVNAYTKGMEEVDGVGLNIPAGAVTLEIKVGIS</sequence>
<dbReference type="PANTHER" id="PTHR42039">
    <property type="entry name" value="PUTATIVE (AFU_ORTHOLOGUE AFUA_3G02940)-RELATED"/>
    <property type="match status" value="1"/>
</dbReference>
<accession>A0AAE0U7D9</accession>
<dbReference type="GO" id="GO:0005576">
    <property type="term" value="C:extracellular region"/>
    <property type="evidence" value="ECO:0007669"/>
    <property type="project" value="InterPro"/>
</dbReference>
<name>A0AAE0U7D9_9PEZI</name>
<dbReference type="Pfam" id="PF25312">
    <property type="entry name" value="Allergen_Asp_f_4"/>
    <property type="match status" value="1"/>
</dbReference>
<reference evidence="2" key="1">
    <citation type="journal article" date="2023" name="Mol. Phylogenet. Evol.">
        <title>Genome-scale phylogeny and comparative genomics of the fungal order Sordariales.</title>
        <authorList>
            <person name="Hensen N."/>
            <person name="Bonometti L."/>
            <person name="Westerberg I."/>
            <person name="Brannstrom I.O."/>
            <person name="Guillou S."/>
            <person name="Cros-Aarteil S."/>
            <person name="Calhoun S."/>
            <person name="Haridas S."/>
            <person name="Kuo A."/>
            <person name="Mondo S."/>
            <person name="Pangilinan J."/>
            <person name="Riley R."/>
            <person name="LaButti K."/>
            <person name="Andreopoulos B."/>
            <person name="Lipzen A."/>
            <person name="Chen C."/>
            <person name="Yan M."/>
            <person name="Daum C."/>
            <person name="Ng V."/>
            <person name="Clum A."/>
            <person name="Steindorff A."/>
            <person name="Ohm R.A."/>
            <person name="Martin F."/>
            <person name="Silar P."/>
            <person name="Natvig D.O."/>
            <person name="Lalanne C."/>
            <person name="Gautier V."/>
            <person name="Ament-Velasquez S.L."/>
            <person name="Kruys A."/>
            <person name="Hutchinson M.I."/>
            <person name="Powell A.J."/>
            <person name="Barry K."/>
            <person name="Miller A.N."/>
            <person name="Grigoriev I.V."/>
            <person name="Debuchy R."/>
            <person name="Gladieux P."/>
            <person name="Hiltunen Thoren M."/>
            <person name="Johannesson H."/>
        </authorList>
    </citation>
    <scope>NUCLEOTIDE SEQUENCE</scope>
    <source>
        <strain evidence="2">CBS 232.78</strain>
    </source>
</reference>
<organism evidence="2 3">
    <name type="scientific">Podospora didyma</name>
    <dbReference type="NCBI Taxonomy" id="330526"/>
    <lineage>
        <taxon>Eukaryota</taxon>
        <taxon>Fungi</taxon>
        <taxon>Dikarya</taxon>
        <taxon>Ascomycota</taxon>
        <taxon>Pezizomycotina</taxon>
        <taxon>Sordariomycetes</taxon>
        <taxon>Sordariomycetidae</taxon>
        <taxon>Sordariales</taxon>
        <taxon>Podosporaceae</taxon>
        <taxon>Podospora</taxon>
    </lineage>
</organism>
<reference evidence="2" key="2">
    <citation type="submission" date="2023-06" db="EMBL/GenBank/DDBJ databases">
        <authorList>
            <consortium name="Lawrence Berkeley National Laboratory"/>
            <person name="Haridas S."/>
            <person name="Hensen N."/>
            <person name="Bonometti L."/>
            <person name="Westerberg I."/>
            <person name="Brannstrom I.O."/>
            <person name="Guillou S."/>
            <person name="Cros-Aarteil S."/>
            <person name="Calhoun S."/>
            <person name="Kuo A."/>
            <person name="Mondo S."/>
            <person name="Pangilinan J."/>
            <person name="Riley R."/>
            <person name="LaButti K."/>
            <person name="Andreopoulos B."/>
            <person name="Lipzen A."/>
            <person name="Chen C."/>
            <person name="Yanf M."/>
            <person name="Daum C."/>
            <person name="Ng V."/>
            <person name="Clum A."/>
            <person name="Steindorff A."/>
            <person name="Ohm R."/>
            <person name="Martin F."/>
            <person name="Silar P."/>
            <person name="Natvig D."/>
            <person name="Lalanne C."/>
            <person name="Gautier V."/>
            <person name="Ament-velasquez S.L."/>
            <person name="Kruys A."/>
            <person name="Hutchinson M.I."/>
            <person name="Powell A.J."/>
            <person name="Barry K."/>
            <person name="Miller A.N."/>
            <person name="Grigoriev I.V."/>
            <person name="Debuchy R."/>
            <person name="Gladieux P."/>
            <person name="Thoren M.H."/>
            <person name="Johannesson H."/>
        </authorList>
    </citation>
    <scope>NUCLEOTIDE SEQUENCE</scope>
    <source>
        <strain evidence="2">CBS 232.78</strain>
    </source>
</reference>
<keyword evidence="3" id="KW-1185">Reference proteome</keyword>
<feature type="signal peptide" evidence="1">
    <location>
        <begin position="1"/>
        <end position="17"/>
    </location>
</feature>
<evidence type="ECO:0000256" key="1">
    <source>
        <dbReference type="SAM" id="SignalP"/>
    </source>
</evidence>
<evidence type="ECO:0008006" key="4">
    <source>
        <dbReference type="Google" id="ProtNLM"/>
    </source>
</evidence>
<dbReference type="EMBL" id="JAULSW010000001">
    <property type="protein sequence ID" value="KAK3393310.1"/>
    <property type="molecule type" value="Genomic_DNA"/>
</dbReference>
<evidence type="ECO:0000313" key="3">
    <source>
        <dbReference type="Proteomes" id="UP001285441"/>
    </source>
</evidence>
<keyword evidence="1" id="KW-0732">Signal</keyword>